<evidence type="ECO:0000256" key="17">
    <source>
        <dbReference type="ARBA" id="ARBA00048679"/>
    </source>
</evidence>
<evidence type="ECO:0000256" key="2">
    <source>
        <dbReference type="ARBA" id="ARBA00012513"/>
    </source>
</evidence>
<dbReference type="SUPFAM" id="SSF51110">
    <property type="entry name" value="alpha-D-mannose-specific plant lectins"/>
    <property type="match status" value="1"/>
</dbReference>
<evidence type="ECO:0000256" key="19">
    <source>
        <dbReference type="SAM" id="Phobius"/>
    </source>
</evidence>
<evidence type="ECO:0000259" key="21">
    <source>
        <dbReference type="PROSITE" id="PS50011"/>
    </source>
</evidence>
<dbReference type="InterPro" id="IPR001245">
    <property type="entry name" value="Ser-Thr/Tyr_kinase_cat_dom"/>
</dbReference>
<keyword evidence="5" id="KW-0808">Transferase</keyword>
<dbReference type="SUPFAM" id="SSF56112">
    <property type="entry name" value="Protein kinase-like (PK-like)"/>
    <property type="match status" value="1"/>
</dbReference>
<keyword evidence="11 19" id="KW-1133">Transmembrane helix</keyword>
<keyword evidence="8 18" id="KW-0547">Nucleotide-binding</keyword>
<name>A0A6N2KCP9_SALVM</name>
<dbReference type="Gene3D" id="3.30.200.20">
    <property type="entry name" value="Phosphorylase Kinase, domain 1"/>
    <property type="match status" value="1"/>
</dbReference>
<gene>
    <name evidence="23" type="ORF">SVIM_LOCUS39223</name>
</gene>
<evidence type="ECO:0000313" key="23">
    <source>
        <dbReference type="EMBL" id="VFU23774.1"/>
    </source>
</evidence>
<dbReference type="FunFam" id="2.90.10.30:FF:000001">
    <property type="entry name" value="Serine/threonine-protein kinase"/>
    <property type="match status" value="1"/>
</dbReference>
<sequence length="698" mass="78459">MNLQLPYCFCFFLLLQLPFSTNGQAYKNVSLGSSLTAASGDLPAWTSPSGEFAFGFQQVGDAGYLLAIWFNKIPERTIVWSANRNNLAQSGSTVQLTADGQLSFDQPTDTLLPTQNLNSGAQLIAPYREKNYSDGRFKLTLQRDGNLVMNVTAYPLTASNAYWSIGSSIGSGNQLFFNQSGYMYLVARNGTILDQVFSNPVSLQDLYLRATIDYDGVFRQYVYPKTASDGKNWPMNWTTLPKSIPSNICLQISFPFGSCNSYCKIGDDQRPSCRCPPGYTFLDQNDVRKGCKQNFISQDCGHPSQETDSFEIQDMLNTNFPHSDYELFTSVDEDWCRRSCLSDCYCAVATFRDRTCWKKRGPLSNGVTDTGISDKALMKVRKGNRTEELAQKKSAKKSDQSALIISGSVLLGSSIFLNVLYVFFTNRKKQKVIPQHHAMRDMNLQNFTYNELETATGGFDEELGRGSFGSVYKGVLGGDDKQIIAVKKLEKMAGEGETEFKTEVKVISRTNHKNLVQLVGFCNEGQHRLLVYEYMSSGSLSNYIFGDSRPNWHRRMQIAFGFLIRLAKLLKTEQSKTTTAIRGTKVTTKVDTYSFGILLLELVCCRRNFEIDVSEEHQIVLADWAYDCFKEGKLDLLVEEDEEAMEDMKRVERFVMVAIWCIQEDPCLRPAMKKVVQMLEGGVQVSVPPDPSSFISSI</sequence>
<keyword evidence="7 20" id="KW-0732">Signal</keyword>
<dbReference type="GO" id="GO:0004674">
    <property type="term" value="F:protein serine/threonine kinase activity"/>
    <property type="evidence" value="ECO:0007669"/>
    <property type="project" value="UniProtKB-KW"/>
</dbReference>
<keyword evidence="3" id="KW-0723">Serine/threonine-protein kinase</keyword>
<keyword evidence="12 19" id="KW-0472">Membrane</keyword>
<evidence type="ECO:0000256" key="11">
    <source>
        <dbReference type="ARBA" id="ARBA00022989"/>
    </source>
</evidence>
<keyword evidence="10 18" id="KW-0067">ATP-binding</keyword>
<dbReference type="AlphaFoldDB" id="A0A6N2KCP9"/>
<dbReference type="Gene3D" id="2.90.10.10">
    <property type="entry name" value="Bulb-type lectin domain"/>
    <property type="match status" value="1"/>
</dbReference>
<evidence type="ECO:0000256" key="1">
    <source>
        <dbReference type="ARBA" id="ARBA00004479"/>
    </source>
</evidence>
<feature type="signal peptide" evidence="20">
    <location>
        <begin position="1"/>
        <end position="23"/>
    </location>
</feature>
<dbReference type="EC" id="2.7.11.1" evidence="2"/>
<reference evidence="23" key="1">
    <citation type="submission" date="2019-03" db="EMBL/GenBank/DDBJ databases">
        <authorList>
            <person name="Mank J."/>
            <person name="Almeida P."/>
        </authorList>
    </citation>
    <scope>NUCLEOTIDE SEQUENCE</scope>
    <source>
        <strain evidence="23">78183</strain>
    </source>
</reference>
<dbReference type="PROSITE" id="PS50927">
    <property type="entry name" value="BULB_LECTIN"/>
    <property type="match status" value="1"/>
</dbReference>
<keyword evidence="15" id="KW-0325">Glycoprotein</keyword>
<evidence type="ECO:0000256" key="9">
    <source>
        <dbReference type="ARBA" id="ARBA00022777"/>
    </source>
</evidence>
<feature type="domain" description="Bulb-type lectin" evidence="22">
    <location>
        <begin position="20"/>
        <end position="162"/>
    </location>
</feature>
<evidence type="ECO:0000256" key="10">
    <source>
        <dbReference type="ARBA" id="ARBA00022840"/>
    </source>
</evidence>
<feature type="transmembrane region" description="Helical" evidence="19">
    <location>
        <begin position="402"/>
        <end position="424"/>
    </location>
</feature>
<dbReference type="PANTHER" id="PTHR47976:SF47">
    <property type="entry name" value="RECEPTOR-LIKE SERINE_THREONINE-PROTEIN KINASE"/>
    <property type="match status" value="1"/>
</dbReference>
<evidence type="ECO:0000256" key="6">
    <source>
        <dbReference type="ARBA" id="ARBA00022692"/>
    </source>
</evidence>
<dbReference type="InterPro" id="IPR051343">
    <property type="entry name" value="G-type_lectin_kinases/EP1-like"/>
</dbReference>
<dbReference type="PIRSF" id="PIRSF000641">
    <property type="entry name" value="SRK"/>
    <property type="match status" value="1"/>
</dbReference>
<evidence type="ECO:0000256" key="7">
    <source>
        <dbReference type="ARBA" id="ARBA00022729"/>
    </source>
</evidence>
<dbReference type="Pfam" id="PF07714">
    <property type="entry name" value="PK_Tyr_Ser-Thr"/>
    <property type="match status" value="1"/>
</dbReference>
<evidence type="ECO:0000256" key="16">
    <source>
        <dbReference type="ARBA" id="ARBA00047899"/>
    </source>
</evidence>
<keyword evidence="9" id="KW-0418">Kinase</keyword>
<dbReference type="InterPro" id="IPR001480">
    <property type="entry name" value="Bulb-type_lectin_dom"/>
</dbReference>
<dbReference type="Gene3D" id="1.10.510.10">
    <property type="entry name" value="Transferase(Phosphotransferase) domain 1"/>
    <property type="match status" value="1"/>
</dbReference>
<comment type="catalytic activity">
    <reaction evidence="17">
        <text>L-seryl-[protein] + ATP = O-phospho-L-seryl-[protein] + ADP + H(+)</text>
        <dbReference type="Rhea" id="RHEA:17989"/>
        <dbReference type="Rhea" id="RHEA-COMP:9863"/>
        <dbReference type="Rhea" id="RHEA-COMP:11604"/>
        <dbReference type="ChEBI" id="CHEBI:15378"/>
        <dbReference type="ChEBI" id="CHEBI:29999"/>
        <dbReference type="ChEBI" id="CHEBI:30616"/>
        <dbReference type="ChEBI" id="CHEBI:83421"/>
        <dbReference type="ChEBI" id="CHEBI:456216"/>
        <dbReference type="EC" id="2.7.11.1"/>
    </reaction>
</comment>
<accession>A0A6N2KCP9</accession>
<evidence type="ECO:0000256" key="12">
    <source>
        <dbReference type="ARBA" id="ARBA00023136"/>
    </source>
</evidence>
<evidence type="ECO:0000256" key="15">
    <source>
        <dbReference type="ARBA" id="ARBA00023180"/>
    </source>
</evidence>
<dbReference type="FunFam" id="3.30.200.20:FF:000059">
    <property type="entry name" value="S-receptor-like serine/threonine-protein kinase"/>
    <property type="match status" value="1"/>
</dbReference>
<dbReference type="InterPro" id="IPR011009">
    <property type="entry name" value="Kinase-like_dom_sf"/>
</dbReference>
<keyword evidence="4" id="KW-0245">EGF-like domain</keyword>
<evidence type="ECO:0000256" key="18">
    <source>
        <dbReference type="PROSITE-ProRule" id="PRU10141"/>
    </source>
</evidence>
<feature type="binding site" evidence="18">
    <location>
        <position position="488"/>
    </location>
    <ligand>
        <name>ATP</name>
        <dbReference type="ChEBI" id="CHEBI:30616"/>
    </ligand>
</feature>
<evidence type="ECO:0000256" key="13">
    <source>
        <dbReference type="ARBA" id="ARBA00023157"/>
    </source>
</evidence>
<comment type="subcellular location">
    <subcellularLocation>
        <location evidence="1">Membrane</location>
        <topology evidence="1">Single-pass type I membrane protein</topology>
    </subcellularLocation>
</comment>
<dbReference type="InterPro" id="IPR017441">
    <property type="entry name" value="Protein_kinase_ATP_BS"/>
</dbReference>
<evidence type="ECO:0000256" key="8">
    <source>
        <dbReference type="ARBA" id="ARBA00022741"/>
    </source>
</evidence>
<dbReference type="PROSITE" id="PS00107">
    <property type="entry name" value="PROTEIN_KINASE_ATP"/>
    <property type="match status" value="1"/>
</dbReference>
<dbReference type="PROSITE" id="PS50011">
    <property type="entry name" value="PROTEIN_KINASE_DOM"/>
    <property type="match status" value="1"/>
</dbReference>
<protein>
    <recommendedName>
        <fullName evidence="2">non-specific serine/threonine protein kinase</fullName>
        <ecNumber evidence="2">2.7.11.1</ecNumber>
    </recommendedName>
</protein>
<evidence type="ECO:0000259" key="22">
    <source>
        <dbReference type="PROSITE" id="PS50927"/>
    </source>
</evidence>
<keyword evidence="13" id="KW-1015">Disulfide bond</keyword>
<dbReference type="FunFam" id="2.90.10.10:FF:000024">
    <property type="entry name" value="Uncharacterized protein"/>
    <property type="match status" value="1"/>
</dbReference>
<dbReference type="PANTHER" id="PTHR47976">
    <property type="entry name" value="G-TYPE LECTIN S-RECEPTOR-LIKE SERINE/THREONINE-PROTEIN KINASE SD2-5"/>
    <property type="match status" value="1"/>
</dbReference>
<dbReference type="EMBL" id="CAADRP010000136">
    <property type="protein sequence ID" value="VFU23774.1"/>
    <property type="molecule type" value="Genomic_DNA"/>
</dbReference>
<organism evidence="23">
    <name type="scientific">Salix viminalis</name>
    <name type="common">Common osier</name>
    <name type="synonym">Basket willow</name>
    <dbReference type="NCBI Taxonomy" id="40686"/>
    <lineage>
        <taxon>Eukaryota</taxon>
        <taxon>Viridiplantae</taxon>
        <taxon>Streptophyta</taxon>
        <taxon>Embryophyta</taxon>
        <taxon>Tracheophyta</taxon>
        <taxon>Spermatophyta</taxon>
        <taxon>Magnoliopsida</taxon>
        <taxon>eudicotyledons</taxon>
        <taxon>Gunneridae</taxon>
        <taxon>Pentapetalae</taxon>
        <taxon>rosids</taxon>
        <taxon>fabids</taxon>
        <taxon>Malpighiales</taxon>
        <taxon>Salicaceae</taxon>
        <taxon>Saliceae</taxon>
        <taxon>Salix</taxon>
    </lineage>
</organism>
<proteinExistence type="predicted"/>
<keyword evidence="6 19" id="KW-0812">Transmembrane</keyword>
<dbReference type="InterPro" id="IPR024171">
    <property type="entry name" value="SRK-like_kinase"/>
</dbReference>
<dbReference type="GO" id="GO:0005524">
    <property type="term" value="F:ATP binding"/>
    <property type="evidence" value="ECO:0007669"/>
    <property type="project" value="UniProtKB-UniRule"/>
</dbReference>
<evidence type="ECO:0000256" key="5">
    <source>
        <dbReference type="ARBA" id="ARBA00022679"/>
    </source>
</evidence>
<feature type="chain" id="PRO_5026825160" description="non-specific serine/threonine protein kinase" evidence="20">
    <location>
        <begin position="24"/>
        <end position="698"/>
    </location>
</feature>
<evidence type="ECO:0000256" key="20">
    <source>
        <dbReference type="SAM" id="SignalP"/>
    </source>
</evidence>
<comment type="catalytic activity">
    <reaction evidence="16">
        <text>L-threonyl-[protein] + ATP = O-phospho-L-threonyl-[protein] + ADP + H(+)</text>
        <dbReference type="Rhea" id="RHEA:46608"/>
        <dbReference type="Rhea" id="RHEA-COMP:11060"/>
        <dbReference type="Rhea" id="RHEA-COMP:11605"/>
        <dbReference type="ChEBI" id="CHEBI:15378"/>
        <dbReference type="ChEBI" id="CHEBI:30013"/>
        <dbReference type="ChEBI" id="CHEBI:30616"/>
        <dbReference type="ChEBI" id="CHEBI:61977"/>
        <dbReference type="ChEBI" id="CHEBI:456216"/>
        <dbReference type="EC" id="2.7.11.1"/>
    </reaction>
</comment>
<evidence type="ECO:0000256" key="4">
    <source>
        <dbReference type="ARBA" id="ARBA00022536"/>
    </source>
</evidence>
<feature type="domain" description="Protein kinase" evidence="21">
    <location>
        <begin position="457"/>
        <end position="698"/>
    </location>
</feature>
<evidence type="ECO:0000256" key="3">
    <source>
        <dbReference type="ARBA" id="ARBA00022527"/>
    </source>
</evidence>
<dbReference type="InterPro" id="IPR000719">
    <property type="entry name" value="Prot_kinase_dom"/>
</dbReference>
<dbReference type="GO" id="GO:0016020">
    <property type="term" value="C:membrane"/>
    <property type="evidence" value="ECO:0007669"/>
    <property type="project" value="UniProtKB-SubCell"/>
</dbReference>
<dbReference type="InterPro" id="IPR036426">
    <property type="entry name" value="Bulb-type_lectin_dom_sf"/>
</dbReference>
<keyword evidence="14" id="KW-0675">Receptor</keyword>
<evidence type="ECO:0000256" key="14">
    <source>
        <dbReference type="ARBA" id="ARBA00023170"/>
    </source>
</evidence>